<proteinExistence type="inferred from homology"/>
<dbReference type="STRING" id="41875.K8EPZ4"/>
<dbReference type="Pfam" id="PF04042">
    <property type="entry name" value="DNA_pol_E_B"/>
    <property type="match status" value="1"/>
</dbReference>
<evidence type="ECO:0000259" key="5">
    <source>
        <dbReference type="Pfam" id="PF18018"/>
    </source>
</evidence>
<dbReference type="Pfam" id="PF18018">
    <property type="entry name" value="DNA_pol_D_N"/>
    <property type="match status" value="1"/>
</dbReference>
<dbReference type="PANTHER" id="PTHR10416:SF0">
    <property type="entry name" value="DNA POLYMERASE DELTA SUBUNIT 2"/>
    <property type="match status" value="1"/>
</dbReference>
<feature type="compositionally biased region" description="Basic and acidic residues" evidence="3">
    <location>
        <begin position="322"/>
        <end position="334"/>
    </location>
</feature>
<evidence type="ECO:0000313" key="6">
    <source>
        <dbReference type="EMBL" id="CCO20327.1"/>
    </source>
</evidence>
<evidence type="ECO:0000256" key="1">
    <source>
        <dbReference type="ARBA" id="ARBA00006035"/>
    </source>
</evidence>
<keyword evidence="2" id="KW-0235">DNA replication</keyword>
<feature type="domain" description="DNA polymerase alpha/delta/epsilon subunit B" evidence="4">
    <location>
        <begin position="270"/>
        <end position="517"/>
    </location>
</feature>
<dbReference type="GO" id="GO:0043625">
    <property type="term" value="C:delta DNA polymerase complex"/>
    <property type="evidence" value="ECO:0007669"/>
    <property type="project" value="TreeGrafter"/>
</dbReference>
<dbReference type="KEGG" id="bpg:Bathy16g00030"/>
<evidence type="ECO:0008006" key="8">
    <source>
        <dbReference type="Google" id="ProtNLM"/>
    </source>
</evidence>
<dbReference type="GO" id="GO:0003677">
    <property type="term" value="F:DNA binding"/>
    <property type="evidence" value="ECO:0007669"/>
    <property type="project" value="InterPro"/>
</dbReference>
<feature type="region of interest" description="Disordered" evidence="3">
    <location>
        <begin position="96"/>
        <end position="115"/>
    </location>
</feature>
<comment type="similarity">
    <text evidence="1">Belongs to the DNA polymerase delta/II small subunit family.</text>
</comment>
<dbReference type="GeneID" id="19011168"/>
<dbReference type="InterPro" id="IPR024826">
    <property type="entry name" value="DNA_pol_delta/II_ssu"/>
</dbReference>
<dbReference type="InterPro" id="IPR040663">
    <property type="entry name" value="DNA_pol_D_N"/>
</dbReference>
<feature type="compositionally biased region" description="Basic and acidic residues" evidence="3">
    <location>
        <begin position="40"/>
        <end position="49"/>
    </location>
</feature>
<dbReference type="OrthoDB" id="3763at2759"/>
<feature type="compositionally biased region" description="Basic and acidic residues" evidence="3">
    <location>
        <begin position="100"/>
        <end position="114"/>
    </location>
</feature>
<evidence type="ECO:0000259" key="4">
    <source>
        <dbReference type="Pfam" id="PF04042"/>
    </source>
</evidence>
<dbReference type="GO" id="GO:0006271">
    <property type="term" value="P:DNA strand elongation involved in DNA replication"/>
    <property type="evidence" value="ECO:0007669"/>
    <property type="project" value="TreeGrafter"/>
</dbReference>
<feature type="region of interest" description="Disordered" evidence="3">
    <location>
        <begin position="20"/>
        <end position="49"/>
    </location>
</feature>
<dbReference type="PANTHER" id="PTHR10416">
    <property type="entry name" value="DNA POLYMERASE DELTA SUBUNIT 2"/>
    <property type="match status" value="1"/>
</dbReference>
<evidence type="ECO:0000256" key="2">
    <source>
        <dbReference type="ARBA" id="ARBA00022705"/>
    </source>
</evidence>
<dbReference type="Gene3D" id="3.60.21.50">
    <property type="match status" value="1"/>
</dbReference>
<feature type="region of interest" description="Disordered" evidence="3">
    <location>
        <begin position="416"/>
        <end position="437"/>
    </location>
</feature>
<evidence type="ECO:0000256" key="3">
    <source>
        <dbReference type="SAM" id="MobiDB-lite"/>
    </source>
</evidence>
<feature type="domain" description="DNA polymerase delta subunit OB-fold" evidence="5">
    <location>
        <begin position="57"/>
        <end position="242"/>
    </location>
</feature>
<evidence type="ECO:0000313" key="7">
    <source>
        <dbReference type="Proteomes" id="UP000198341"/>
    </source>
</evidence>
<protein>
    <recommendedName>
        <fullName evidence="8">DNA polymerase delta small subunit</fullName>
    </recommendedName>
</protein>
<dbReference type="Proteomes" id="UP000198341">
    <property type="component" value="Chromosome 16"/>
</dbReference>
<dbReference type="InterPro" id="IPR007185">
    <property type="entry name" value="DNA_pol_a/d/e_bsu"/>
</dbReference>
<reference evidence="6 7" key="1">
    <citation type="submission" date="2011-10" db="EMBL/GenBank/DDBJ databases">
        <authorList>
            <person name="Genoscope - CEA"/>
        </authorList>
    </citation>
    <scope>NUCLEOTIDE SEQUENCE [LARGE SCALE GENOMIC DNA]</scope>
    <source>
        <strain evidence="6 7">RCC 1105</strain>
    </source>
</reference>
<dbReference type="EMBL" id="FO082263">
    <property type="protein sequence ID" value="CCO20327.1"/>
    <property type="molecule type" value="Genomic_DNA"/>
</dbReference>
<feature type="compositionally biased region" description="Low complexity" evidence="3">
    <location>
        <begin position="420"/>
        <end position="437"/>
    </location>
</feature>
<accession>K8EPZ4</accession>
<dbReference type="RefSeq" id="XP_007508710.1">
    <property type="nucleotide sequence ID" value="XM_007508648.1"/>
</dbReference>
<feature type="region of interest" description="Disordered" evidence="3">
    <location>
        <begin position="322"/>
        <end position="353"/>
    </location>
</feature>
<keyword evidence="7" id="KW-1185">Reference proteome</keyword>
<dbReference type="eggNOG" id="KOG2732">
    <property type="taxonomic scope" value="Eukaryota"/>
</dbReference>
<gene>
    <name evidence="6" type="ordered locus">Bathy16g00030</name>
</gene>
<dbReference type="AlphaFoldDB" id="K8EPZ4"/>
<name>K8EPZ4_9CHLO</name>
<organism evidence="6 7">
    <name type="scientific">Bathycoccus prasinos</name>
    <dbReference type="NCBI Taxonomy" id="41875"/>
    <lineage>
        <taxon>Eukaryota</taxon>
        <taxon>Viridiplantae</taxon>
        <taxon>Chlorophyta</taxon>
        <taxon>Mamiellophyceae</taxon>
        <taxon>Mamiellales</taxon>
        <taxon>Bathycoccaceae</taxon>
        <taxon>Bathycoccus</taxon>
    </lineage>
</organism>
<sequence length="563" mass="60718">MTSSQKLVALHDGELKTMRAITTNAQSEAMKKRKASSRSSNEEESKFRFEKEHMGKQYSSLYYQRLMVLLPGLKQSAREKFGTSVPLKRVIELGAAGTDNNKEDGKGGGEKKESSAMMMMDVDDEDTLLQEQENKENKAAAALGEEVVIIGTIYKEMAKKPIILDEYIKTKAGVTKKEQVEHGLMDLEENFVDEEKDFCILEDESARVKLQGPGVKVGELVTGVSAACKGRVNNNGDFVVDSVAFAKPSSSAKSTTKVTEEDESGEQTYVCLVSGLNFGASPLNDVRAIMLSEYIEGSLGDEEQAGGISQVLVCGELVSSKTREEERVQGEKGAKATTNGEGGTHADTKKKATSSSIQKADAFLAKVCEMVPVDLMPGSSDPTNSALPQQPIHSCFLPNAARFEGSTLKKVTNPHEFQITPSSDDASTSSSSRTFLGTSGQNVRDCLQITSSGVGIKGKTPEEKAKAVLDVMERFLEWGHMAPSAPDTLACYPFKDRDPFVITQVPDVFFAGCQSAFGSREIVVASQKSVLVSVPSFSETGSVVLLNLKTLKAEEVTFTAAGL</sequence>